<keyword evidence="4" id="KW-1185">Reference proteome</keyword>
<gene>
    <name evidence="3" type="ORF">SRB5_64160</name>
</gene>
<evidence type="ECO:0000313" key="4">
    <source>
        <dbReference type="Proteomes" id="UP000466345"/>
    </source>
</evidence>
<feature type="compositionally biased region" description="Pro residues" evidence="1">
    <location>
        <begin position="125"/>
        <end position="135"/>
    </location>
</feature>
<dbReference type="Proteomes" id="UP000466345">
    <property type="component" value="Unassembled WGS sequence"/>
</dbReference>
<accession>A0A7K0CRV2</accession>
<dbReference type="AlphaFoldDB" id="A0A7K0CRV2"/>
<protein>
    <recommendedName>
        <fullName evidence="5">Integral membrane protein</fullName>
    </recommendedName>
</protein>
<keyword evidence="2" id="KW-0472">Membrane</keyword>
<feature type="transmembrane region" description="Helical" evidence="2">
    <location>
        <begin position="80"/>
        <end position="98"/>
    </location>
</feature>
<evidence type="ECO:0000256" key="1">
    <source>
        <dbReference type="SAM" id="MobiDB-lite"/>
    </source>
</evidence>
<dbReference type="RefSeq" id="WP_153457000.1">
    <property type="nucleotide sequence ID" value="NZ_WEGJ01000048.1"/>
</dbReference>
<name>A0A7K0CRV2_9ACTN</name>
<evidence type="ECO:0000256" key="2">
    <source>
        <dbReference type="SAM" id="Phobius"/>
    </source>
</evidence>
<sequence>MFGPAPLRTGPGAGVITVRVLLAALPLLSVGLLAWGTTLRIAIMRQRALEWVLFGAHTIATVVCAGTVGSLPETNRWTDVTMGALLVMAIATTAWFLVADIRHYNAPRPYIPPPAFNPYQQPYPYEQPAPPPSPRISPELDDLSELLRREQDGR</sequence>
<feature type="compositionally biased region" description="Basic and acidic residues" evidence="1">
    <location>
        <begin position="145"/>
        <end position="154"/>
    </location>
</feature>
<feature type="transmembrane region" description="Helical" evidence="2">
    <location>
        <begin position="48"/>
        <end position="68"/>
    </location>
</feature>
<keyword evidence="2" id="KW-0812">Transmembrane</keyword>
<proteinExistence type="predicted"/>
<evidence type="ECO:0008006" key="5">
    <source>
        <dbReference type="Google" id="ProtNLM"/>
    </source>
</evidence>
<evidence type="ECO:0000313" key="3">
    <source>
        <dbReference type="EMBL" id="MQY16218.1"/>
    </source>
</evidence>
<comment type="caution">
    <text evidence="3">The sequence shown here is derived from an EMBL/GenBank/DDBJ whole genome shotgun (WGS) entry which is preliminary data.</text>
</comment>
<feature type="region of interest" description="Disordered" evidence="1">
    <location>
        <begin position="115"/>
        <end position="154"/>
    </location>
</feature>
<keyword evidence="2" id="KW-1133">Transmembrane helix</keyword>
<dbReference type="EMBL" id="WEGJ01000048">
    <property type="protein sequence ID" value="MQY16218.1"/>
    <property type="molecule type" value="Genomic_DNA"/>
</dbReference>
<feature type="transmembrane region" description="Helical" evidence="2">
    <location>
        <begin position="12"/>
        <end position="36"/>
    </location>
</feature>
<organism evidence="3 4">
    <name type="scientific">Streptomyces smaragdinus</name>
    <dbReference type="NCBI Taxonomy" id="2585196"/>
    <lineage>
        <taxon>Bacteria</taxon>
        <taxon>Bacillati</taxon>
        <taxon>Actinomycetota</taxon>
        <taxon>Actinomycetes</taxon>
        <taxon>Kitasatosporales</taxon>
        <taxon>Streptomycetaceae</taxon>
        <taxon>Streptomyces</taxon>
    </lineage>
</organism>
<dbReference type="OrthoDB" id="3874249at2"/>
<reference evidence="3 4" key="1">
    <citation type="submission" date="2019-10" db="EMBL/GenBank/DDBJ databases">
        <title>Streptomyces smaragdinus sp. nov. and Streptomyces fabii sp. nov., isolated from the gut of fungus growing-termite Macrotermes natalensis.</title>
        <authorList>
            <person name="Schwitalla J."/>
            <person name="Benndorf R."/>
            <person name="Martin K."/>
            <person name="De Beer W."/>
            <person name="Kaster A.-K."/>
            <person name="Vollmers J."/>
            <person name="Poulsen M."/>
            <person name="Beemelmanns C."/>
        </authorList>
    </citation>
    <scope>NUCLEOTIDE SEQUENCE [LARGE SCALE GENOMIC DNA]</scope>
    <source>
        <strain evidence="3 4">RB5</strain>
    </source>
</reference>